<accession>A0ABQ2FQS3</accession>
<reference evidence="2" key="1">
    <citation type="journal article" date="2019" name="Int. J. Syst. Evol. Microbiol.">
        <title>The Global Catalogue of Microorganisms (GCM) 10K type strain sequencing project: providing services to taxonomists for standard genome sequencing and annotation.</title>
        <authorList>
            <consortium name="The Broad Institute Genomics Platform"/>
            <consortium name="The Broad Institute Genome Sequencing Center for Infectious Disease"/>
            <person name="Wu L."/>
            <person name="Ma J."/>
        </authorList>
    </citation>
    <scope>NUCLEOTIDE SEQUENCE [LARGE SCALE GENOMIC DNA]</scope>
    <source>
        <strain evidence="2">JCM 19173</strain>
    </source>
</reference>
<dbReference type="Proteomes" id="UP000604341">
    <property type="component" value="Unassembled WGS sequence"/>
</dbReference>
<gene>
    <name evidence="1" type="ORF">GCM10010844_40840</name>
</gene>
<protein>
    <submittedName>
        <fullName evidence="1">Uncharacterized protein</fullName>
    </submittedName>
</protein>
<evidence type="ECO:0000313" key="2">
    <source>
        <dbReference type="Proteomes" id="UP000604341"/>
    </source>
</evidence>
<dbReference type="EMBL" id="BMPE01000025">
    <property type="protein sequence ID" value="GGL17827.1"/>
    <property type="molecule type" value="Genomic_DNA"/>
</dbReference>
<name>A0ABQ2FQS3_9DEIO</name>
<sequence length="161" mass="17429">MHNVPTSALDRTLLLEGLSSTHAVFLSHTRFPGSLGRRLGLHVLSRCHDAEDPGSIRAVAAAYYLHQLQGWTAFESDVQTVLRGRRWRTIDPGADDGRAMLSLCEVGRLCASPAVLAMGQDALNRAYGAGLGDTLVATLLRDGWLAADLDLRAHLDPDEDT</sequence>
<comment type="caution">
    <text evidence="1">The sequence shown here is derived from an EMBL/GenBank/DDBJ whole genome shotgun (WGS) entry which is preliminary data.</text>
</comment>
<evidence type="ECO:0000313" key="1">
    <source>
        <dbReference type="EMBL" id="GGL17827.1"/>
    </source>
</evidence>
<organism evidence="1 2">
    <name type="scientific">Deinococcus radiotolerans</name>
    <dbReference type="NCBI Taxonomy" id="1309407"/>
    <lineage>
        <taxon>Bacteria</taxon>
        <taxon>Thermotogati</taxon>
        <taxon>Deinococcota</taxon>
        <taxon>Deinococci</taxon>
        <taxon>Deinococcales</taxon>
        <taxon>Deinococcaceae</taxon>
        <taxon>Deinococcus</taxon>
    </lineage>
</organism>
<proteinExistence type="predicted"/>
<keyword evidence="2" id="KW-1185">Reference proteome</keyword>